<reference evidence="4 5" key="1">
    <citation type="submission" date="2017-09" db="EMBL/GenBank/DDBJ databases">
        <title>Bacterial strain isolated from the female urinary microbiota.</title>
        <authorList>
            <person name="Thomas-White K."/>
            <person name="Kumar N."/>
            <person name="Forster S."/>
            <person name="Putonti C."/>
            <person name="Lawley T."/>
            <person name="Wolfe A.J."/>
        </authorList>
    </citation>
    <scope>NUCLEOTIDE SEQUENCE [LARGE SCALE GENOMIC DNA]</scope>
    <source>
        <strain evidence="4 5">UMB1301</strain>
    </source>
</reference>
<dbReference type="InterPro" id="IPR008920">
    <property type="entry name" value="TF_FadR/GntR_C"/>
</dbReference>
<dbReference type="SUPFAM" id="SSF48008">
    <property type="entry name" value="GntR ligand-binding domain-like"/>
    <property type="match status" value="1"/>
</dbReference>
<evidence type="ECO:0000313" key="4">
    <source>
        <dbReference type="EMBL" id="PMD04492.1"/>
    </source>
</evidence>
<feature type="non-terminal residue" evidence="4">
    <location>
        <position position="1"/>
    </location>
</feature>
<dbReference type="RefSeq" id="WP_219722407.1">
    <property type="nucleotide sequence ID" value="NZ_PNHK01000024.1"/>
</dbReference>
<dbReference type="Gene3D" id="1.20.120.530">
    <property type="entry name" value="GntR ligand-binding domain-like"/>
    <property type="match status" value="1"/>
</dbReference>
<evidence type="ECO:0000256" key="1">
    <source>
        <dbReference type="ARBA" id="ARBA00023015"/>
    </source>
</evidence>
<dbReference type="EMBL" id="PNHK01000024">
    <property type="protein sequence ID" value="PMD04492.1"/>
    <property type="molecule type" value="Genomic_DNA"/>
</dbReference>
<accession>A0A2N6VK19</accession>
<keyword evidence="1" id="KW-0805">Transcription regulation</keyword>
<sequence length="89" mass="10076">TNLQRLAFLSFGGDQGGAPRLGDIEDHYGKVHDDHWEYLEALKQRDRERAEEVAVRHVKLFQTRLTRYLMEADCAGLDFSSLAADAQVG</sequence>
<name>A0A2N6VK19_9MICO</name>
<protein>
    <submittedName>
        <fullName evidence="4">GntR family transcriptional regulator</fullName>
    </submittedName>
</protein>
<evidence type="ECO:0000256" key="3">
    <source>
        <dbReference type="ARBA" id="ARBA00023163"/>
    </source>
</evidence>
<organism evidence="4 5">
    <name type="scientific">Brevibacterium paucivorans</name>
    <dbReference type="NCBI Taxonomy" id="170994"/>
    <lineage>
        <taxon>Bacteria</taxon>
        <taxon>Bacillati</taxon>
        <taxon>Actinomycetota</taxon>
        <taxon>Actinomycetes</taxon>
        <taxon>Micrococcales</taxon>
        <taxon>Brevibacteriaceae</taxon>
        <taxon>Brevibacterium</taxon>
    </lineage>
</organism>
<keyword evidence="2" id="KW-0238">DNA-binding</keyword>
<evidence type="ECO:0000313" key="5">
    <source>
        <dbReference type="Proteomes" id="UP000235598"/>
    </source>
</evidence>
<evidence type="ECO:0000256" key="2">
    <source>
        <dbReference type="ARBA" id="ARBA00023125"/>
    </source>
</evidence>
<gene>
    <name evidence="4" type="ORF">CJ199_11770</name>
</gene>
<proteinExistence type="predicted"/>
<dbReference type="AlphaFoldDB" id="A0A2N6VK19"/>
<comment type="caution">
    <text evidence="4">The sequence shown here is derived from an EMBL/GenBank/DDBJ whole genome shotgun (WGS) entry which is preliminary data.</text>
</comment>
<keyword evidence="3" id="KW-0804">Transcription</keyword>
<dbReference type="GO" id="GO:0003677">
    <property type="term" value="F:DNA binding"/>
    <property type="evidence" value="ECO:0007669"/>
    <property type="project" value="UniProtKB-KW"/>
</dbReference>
<dbReference type="Proteomes" id="UP000235598">
    <property type="component" value="Unassembled WGS sequence"/>
</dbReference>